<dbReference type="SUPFAM" id="SSF47148">
    <property type="entry name" value="Diol dehydratase, gamma subunit"/>
    <property type="match status" value="1"/>
</dbReference>
<dbReference type="RefSeq" id="WP_379955206.1">
    <property type="nucleotide sequence ID" value="NZ_JAUYVI010000003.1"/>
</dbReference>
<dbReference type="Pfam" id="PF02287">
    <property type="entry name" value="Dehydratase_SU"/>
    <property type="match status" value="1"/>
</dbReference>
<evidence type="ECO:0000313" key="1">
    <source>
        <dbReference type="EMBL" id="MDQ7247771.1"/>
    </source>
</evidence>
<dbReference type="InterPro" id="IPR003207">
    <property type="entry name" value="Ppandiol/glycerol_DeHydtase_su"/>
</dbReference>
<keyword evidence="2" id="KW-1185">Reference proteome</keyword>
<sequence>MTREPEEADLRRKIGPEDVTISRETLLAQAARAEAEGYPQLARNFRRAAELTAIPNDVLLQTYEKLRPYRSTYYALLALSQEISARYDAPETGEYIRQAAEAYRAKGLLAEE</sequence>
<reference evidence="2" key="1">
    <citation type="submission" date="2023-08" db="EMBL/GenBank/DDBJ databases">
        <title>Rhodospirillaceae gen. nov., a novel taxon isolated from the Yangtze River Yuezi River estuary sludge.</title>
        <authorList>
            <person name="Ruan L."/>
        </authorList>
    </citation>
    <scope>NUCLEOTIDE SEQUENCE [LARGE SCALE GENOMIC DNA]</scope>
    <source>
        <strain evidence="2">R-7</strain>
    </source>
</reference>
<proteinExistence type="predicted"/>
<organism evidence="1 2">
    <name type="scientific">Dongia sedimenti</name>
    <dbReference type="NCBI Taxonomy" id="3064282"/>
    <lineage>
        <taxon>Bacteria</taxon>
        <taxon>Pseudomonadati</taxon>
        <taxon>Pseudomonadota</taxon>
        <taxon>Alphaproteobacteria</taxon>
        <taxon>Rhodospirillales</taxon>
        <taxon>Dongiaceae</taxon>
        <taxon>Dongia</taxon>
    </lineage>
</organism>
<comment type="caution">
    <text evidence="1">The sequence shown here is derived from an EMBL/GenBank/DDBJ whole genome shotgun (WGS) entry which is preliminary data.</text>
</comment>
<gene>
    <name evidence="1" type="ORF">Q8A70_08845</name>
</gene>
<dbReference type="EMBL" id="JAUYVI010000003">
    <property type="protein sequence ID" value="MDQ7247771.1"/>
    <property type="molecule type" value="Genomic_DNA"/>
</dbReference>
<name>A0ABU0YJ74_9PROT</name>
<evidence type="ECO:0000313" key="2">
    <source>
        <dbReference type="Proteomes" id="UP001230156"/>
    </source>
</evidence>
<accession>A0ABU0YJ74</accession>
<dbReference type="InterPro" id="IPR036091">
    <property type="entry name" value="Prodiol/glycerol_DeHase__sf_su"/>
</dbReference>
<protein>
    <submittedName>
        <fullName evidence="1">Diol dehydratase small subunit</fullName>
    </submittedName>
</protein>
<dbReference type="Gene3D" id="1.10.1510.20">
    <property type="entry name" value="Propanediol/glycerol dehydratase, small subunit"/>
    <property type="match status" value="1"/>
</dbReference>
<dbReference type="Proteomes" id="UP001230156">
    <property type="component" value="Unassembled WGS sequence"/>
</dbReference>